<evidence type="ECO:0000313" key="2">
    <source>
        <dbReference type="Proteomes" id="UP000824056"/>
    </source>
</evidence>
<accession>A0A9D2JSF3</accession>
<comment type="caution">
    <text evidence="1">The sequence shown here is derived from an EMBL/GenBank/DDBJ whole genome shotgun (WGS) entry which is preliminary data.</text>
</comment>
<organism evidence="1 2">
    <name type="scientific">Candidatus Blautia pullicola</name>
    <dbReference type="NCBI Taxonomy" id="2838498"/>
    <lineage>
        <taxon>Bacteria</taxon>
        <taxon>Bacillati</taxon>
        <taxon>Bacillota</taxon>
        <taxon>Clostridia</taxon>
        <taxon>Lachnospirales</taxon>
        <taxon>Lachnospiraceae</taxon>
        <taxon>Blautia</taxon>
    </lineage>
</organism>
<sequence>MPDERIEEAVEELVGGELQENGLGNYKFQEYPDSDRRGNLQFVCDSVK</sequence>
<protein>
    <submittedName>
        <fullName evidence="1">Uncharacterized protein</fullName>
    </submittedName>
</protein>
<proteinExistence type="predicted"/>
<dbReference type="AlphaFoldDB" id="A0A9D2JSF3"/>
<gene>
    <name evidence="1" type="ORF">H9809_02965</name>
</gene>
<name>A0A9D2JSF3_9FIRM</name>
<reference evidence="1" key="1">
    <citation type="journal article" date="2021" name="PeerJ">
        <title>Extensive microbial diversity within the chicken gut microbiome revealed by metagenomics and culture.</title>
        <authorList>
            <person name="Gilroy R."/>
            <person name="Ravi A."/>
            <person name="Getino M."/>
            <person name="Pursley I."/>
            <person name="Horton D.L."/>
            <person name="Alikhan N.F."/>
            <person name="Baker D."/>
            <person name="Gharbi K."/>
            <person name="Hall N."/>
            <person name="Watson M."/>
            <person name="Adriaenssens E.M."/>
            <person name="Foster-Nyarko E."/>
            <person name="Jarju S."/>
            <person name="Secka A."/>
            <person name="Antonio M."/>
            <person name="Oren A."/>
            <person name="Chaudhuri R.R."/>
            <person name="La Ragione R."/>
            <person name="Hildebrand F."/>
            <person name="Pallen M.J."/>
        </authorList>
    </citation>
    <scope>NUCLEOTIDE SEQUENCE</scope>
    <source>
        <strain evidence="1">1068</strain>
    </source>
</reference>
<dbReference type="Proteomes" id="UP000824056">
    <property type="component" value="Unassembled WGS sequence"/>
</dbReference>
<evidence type="ECO:0000313" key="1">
    <source>
        <dbReference type="EMBL" id="HIZ64852.1"/>
    </source>
</evidence>
<dbReference type="EMBL" id="DXBG01000068">
    <property type="protein sequence ID" value="HIZ64852.1"/>
    <property type="molecule type" value="Genomic_DNA"/>
</dbReference>
<reference evidence="1" key="2">
    <citation type="submission" date="2021-04" db="EMBL/GenBank/DDBJ databases">
        <authorList>
            <person name="Gilroy R."/>
        </authorList>
    </citation>
    <scope>NUCLEOTIDE SEQUENCE</scope>
    <source>
        <strain evidence="1">1068</strain>
    </source>
</reference>